<keyword evidence="2" id="KW-0521">NADP</keyword>
<evidence type="ECO:0000256" key="4">
    <source>
        <dbReference type="PIRSR" id="PIRSR000097-1"/>
    </source>
</evidence>
<dbReference type="InterPro" id="IPR023210">
    <property type="entry name" value="NADP_OxRdtase_dom"/>
</dbReference>
<feature type="binding site" evidence="5">
    <location>
        <position position="110"/>
    </location>
    <ligand>
        <name>substrate</name>
    </ligand>
</feature>
<evidence type="ECO:0000256" key="5">
    <source>
        <dbReference type="PIRSR" id="PIRSR000097-2"/>
    </source>
</evidence>
<evidence type="ECO:0000256" key="1">
    <source>
        <dbReference type="ARBA" id="ARBA00007905"/>
    </source>
</evidence>
<dbReference type="SUPFAM" id="SSF51430">
    <property type="entry name" value="NAD(P)-linked oxidoreductase"/>
    <property type="match status" value="1"/>
</dbReference>
<dbReference type="InterPro" id="IPR036812">
    <property type="entry name" value="NAD(P)_OxRdtase_dom_sf"/>
</dbReference>
<dbReference type="PROSITE" id="PS00798">
    <property type="entry name" value="ALDOKETO_REDUCTASE_1"/>
    <property type="match status" value="1"/>
</dbReference>
<dbReference type="OrthoDB" id="9804790at2"/>
<dbReference type="AlphaFoldDB" id="A0A4V6MD34"/>
<dbReference type="PIRSF" id="PIRSF000097">
    <property type="entry name" value="AKR"/>
    <property type="match status" value="1"/>
</dbReference>
<proteinExistence type="inferred from homology"/>
<dbReference type="PROSITE" id="PS00062">
    <property type="entry name" value="ALDOKETO_REDUCTASE_2"/>
    <property type="match status" value="1"/>
</dbReference>
<evidence type="ECO:0000256" key="2">
    <source>
        <dbReference type="ARBA" id="ARBA00022857"/>
    </source>
</evidence>
<keyword evidence="9" id="KW-1185">Reference proteome</keyword>
<evidence type="ECO:0000256" key="6">
    <source>
        <dbReference type="PIRSR" id="PIRSR000097-3"/>
    </source>
</evidence>
<dbReference type="PANTHER" id="PTHR43827">
    <property type="entry name" value="2,5-DIKETO-D-GLUCONIC ACID REDUCTASE"/>
    <property type="match status" value="1"/>
</dbReference>
<keyword evidence="3" id="KW-0560">Oxidoreductase</keyword>
<comment type="similarity">
    <text evidence="1">Belongs to the aldo/keto reductase family.</text>
</comment>
<dbReference type="EMBL" id="SHKI01000003">
    <property type="protein sequence ID" value="RZT66679.1"/>
    <property type="molecule type" value="Genomic_DNA"/>
</dbReference>
<feature type="site" description="Lowers pKa of active site Tyr" evidence="6">
    <location>
        <position position="77"/>
    </location>
</feature>
<evidence type="ECO:0000313" key="9">
    <source>
        <dbReference type="Proteomes" id="UP000291832"/>
    </source>
</evidence>
<comment type="caution">
    <text evidence="8">The sequence shown here is derived from an EMBL/GenBank/DDBJ whole genome shotgun (WGS) entry which is preliminary data.</text>
</comment>
<evidence type="ECO:0000313" key="8">
    <source>
        <dbReference type="EMBL" id="RZT66679.1"/>
    </source>
</evidence>
<dbReference type="PRINTS" id="PR00069">
    <property type="entry name" value="ALDKETRDTASE"/>
</dbReference>
<dbReference type="Gene3D" id="3.20.20.100">
    <property type="entry name" value="NADP-dependent oxidoreductase domain"/>
    <property type="match status" value="1"/>
</dbReference>
<dbReference type="GO" id="GO:0016616">
    <property type="term" value="F:oxidoreductase activity, acting on the CH-OH group of donors, NAD or NADP as acceptor"/>
    <property type="evidence" value="ECO:0007669"/>
    <property type="project" value="UniProtKB-ARBA"/>
</dbReference>
<accession>A0A4V6MD34</accession>
<feature type="domain" description="NADP-dependent oxidoreductase" evidence="7">
    <location>
        <begin position="20"/>
        <end position="262"/>
    </location>
</feature>
<dbReference type="CDD" id="cd19071">
    <property type="entry name" value="AKR_AKR1-5-like"/>
    <property type="match status" value="1"/>
</dbReference>
<feature type="active site" description="Proton donor" evidence="4">
    <location>
        <position position="52"/>
    </location>
</feature>
<dbReference type="Proteomes" id="UP000291832">
    <property type="component" value="Unassembled WGS sequence"/>
</dbReference>
<dbReference type="InterPro" id="IPR020471">
    <property type="entry name" value="AKR"/>
</dbReference>
<evidence type="ECO:0000256" key="3">
    <source>
        <dbReference type="ARBA" id="ARBA00023002"/>
    </source>
</evidence>
<dbReference type="FunFam" id="3.20.20.100:FF:000002">
    <property type="entry name" value="2,5-diketo-D-gluconic acid reductase A"/>
    <property type="match status" value="1"/>
</dbReference>
<evidence type="ECO:0000259" key="7">
    <source>
        <dbReference type="Pfam" id="PF00248"/>
    </source>
</evidence>
<dbReference type="RefSeq" id="WP_130453038.1">
    <property type="nucleotide sequence ID" value="NZ_QYAG01000001.1"/>
</dbReference>
<dbReference type="InterPro" id="IPR018170">
    <property type="entry name" value="Aldo/ket_reductase_CS"/>
</dbReference>
<name>A0A4V6MD34_9MICO</name>
<organism evidence="8 9">
    <name type="scientific">Leucobacter luti</name>
    <dbReference type="NCBI Taxonomy" id="340320"/>
    <lineage>
        <taxon>Bacteria</taxon>
        <taxon>Bacillati</taxon>
        <taxon>Actinomycetota</taxon>
        <taxon>Actinomycetes</taxon>
        <taxon>Micrococcales</taxon>
        <taxon>Microbacteriaceae</taxon>
        <taxon>Leucobacter</taxon>
    </lineage>
</organism>
<sequence>MSHLAPTSRLAGGAEMPVLALGTWPMDDAETADAVESALAAGYRHIDTAENYGNERGVGEGIRRSGLPRDEVFITTKFNRAHHSEAGVRAAWEASCARLGVDTIDLFLIHWPNPDQDRYLDALRGLVALRDEGRIRALGVSNFTAAHLERAAAAGLVPEVNQIQLDPEHSQPRVQAANRAHGIATVAYSPLGRGGSFLDHPAVGDAARAHGKTPAQVVLRWHVQHGNAAAPKSANPVRQRENLALFDFALSPEEMAAIDALDVGAPLQHDADTFGH</sequence>
<reference evidence="8 9" key="1">
    <citation type="journal article" date="2015" name="Stand. Genomic Sci.">
        <title>Genomic Encyclopedia of Bacterial and Archaeal Type Strains, Phase III: the genomes of soil and plant-associated and newly described type strains.</title>
        <authorList>
            <person name="Whitman W.B."/>
            <person name="Woyke T."/>
            <person name="Klenk H.P."/>
            <person name="Zhou Y."/>
            <person name="Lilburn T.G."/>
            <person name="Beck B.J."/>
            <person name="De Vos P."/>
            <person name="Vandamme P."/>
            <person name="Eisen J.A."/>
            <person name="Garrity G."/>
            <person name="Hugenholtz P."/>
            <person name="Kyrpides N.C."/>
        </authorList>
    </citation>
    <scope>NUCLEOTIDE SEQUENCE [LARGE SCALE GENOMIC DNA]</scope>
    <source>
        <strain evidence="8 9">RF6</strain>
    </source>
</reference>
<protein>
    <submittedName>
        <fullName evidence="8">2,5-diketo-D-gluconate reductase A</fullName>
    </submittedName>
</protein>
<dbReference type="Pfam" id="PF00248">
    <property type="entry name" value="Aldo_ket_red"/>
    <property type="match status" value="1"/>
</dbReference>
<gene>
    <name evidence="8" type="ORF">EV139_0806</name>
</gene>
<dbReference type="PANTHER" id="PTHR43827:SF3">
    <property type="entry name" value="NADP-DEPENDENT OXIDOREDUCTASE DOMAIN-CONTAINING PROTEIN"/>
    <property type="match status" value="1"/>
</dbReference>